<feature type="domain" description="Purple acid phosphatase C-terminal" evidence="4">
    <location>
        <begin position="382"/>
        <end position="445"/>
    </location>
</feature>
<sequence length="450" mass="49939">MLSASHLFLVFLGGVNALPSQIHLSLGGKPLDGSNVPSGMYVSWFEDSVEDGKIVKYGTTSDLNGQVTSTSTNYLKDHGYHHVALIEDLPCDMDLVYYEIEGDTTVRSFHRAPCSSPSSFTVSIFGDFGYLDSVQRPVKLKHRDGSPFDGLEPDWSAQYSRDSLESMKDDLDFMWIVGDIGYVDDSFASNPLKFTYEEVYNNWMGWMQNITAAIPLMVSPGNHESECHSPICVSREFKYGRHLTNFTAFTHRWNMPSEESGGNSNMWYSWNYGAGHFVSINTETDWDGAEEEGTGDSHIPWMKAGGFGEDGEFLRWLEADLKAAAEAKAKGEISWIIVGGHRPYNTIQTMQGVEGWFKEYGVDMYFAGHSHSYSRTLDIDSSPMYIVAGGAGCDEMGPSKDSLLLGPVGSDLIESDRYSTGVLTVSDSKLKWKLIDSIDGSTIDEVEITK</sequence>
<proteinExistence type="inferred from homology"/>
<gene>
    <name evidence="6" type="ORF">TrCOL_g1775</name>
</gene>
<dbReference type="InterPro" id="IPR015914">
    <property type="entry name" value="PAPs_N"/>
</dbReference>
<evidence type="ECO:0000259" key="5">
    <source>
        <dbReference type="Pfam" id="PF16656"/>
    </source>
</evidence>
<dbReference type="EC" id="3.1.3.2" evidence="2"/>
<dbReference type="GO" id="GO:0046872">
    <property type="term" value="F:metal ion binding"/>
    <property type="evidence" value="ECO:0007669"/>
    <property type="project" value="InterPro"/>
</dbReference>
<dbReference type="InterPro" id="IPR025733">
    <property type="entry name" value="PAPs_C"/>
</dbReference>
<dbReference type="InterPro" id="IPR008963">
    <property type="entry name" value="Purple_acid_Pase-like_N"/>
</dbReference>
<comment type="similarity">
    <text evidence="2">Belongs to the metallophosphoesterase superfamily. Purple acid phosphatase family.</text>
</comment>
<feature type="signal peptide" evidence="2">
    <location>
        <begin position="1"/>
        <end position="17"/>
    </location>
</feature>
<dbReference type="AlphaFoldDB" id="A0A9W7GEU2"/>
<dbReference type="PANTHER" id="PTHR22953:SF153">
    <property type="entry name" value="PURPLE ACID PHOSPHATASE"/>
    <property type="match status" value="1"/>
</dbReference>
<dbReference type="InterPro" id="IPR039331">
    <property type="entry name" value="PAPs-like"/>
</dbReference>
<dbReference type="GO" id="GO:0003993">
    <property type="term" value="F:acid phosphatase activity"/>
    <property type="evidence" value="ECO:0007669"/>
    <property type="project" value="UniProtKB-EC"/>
</dbReference>
<feature type="domain" description="Calcineurin-like phosphoesterase" evidence="3">
    <location>
        <begin position="169"/>
        <end position="373"/>
    </location>
</feature>
<dbReference type="InterPro" id="IPR004843">
    <property type="entry name" value="Calcineurin-like_PHP"/>
</dbReference>
<evidence type="ECO:0000313" key="7">
    <source>
        <dbReference type="Proteomes" id="UP001165065"/>
    </source>
</evidence>
<dbReference type="OrthoDB" id="45007at2759"/>
<keyword evidence="2" id="KW-0378">Hydrolase</keyword>
<dbReference type="Pfam" id="PF16656">
    <property type="entry name" value="Pur_ac_phosph_N"/>
    <property type="match status" value="1"/>
</dbReference>
<name>A0A9W7GEU2_9STRA</name>
<dbReference type="EMBL" id="BRYA01000165">
    <property type="protein sequence ID" value="GMI42106.1"/>
    <property type="molecule type" value="Genomic_DNA"/>
</dbReference>
<keyword evidence="1 2" id="KW-0732">Signal</keyword>
<dbReference type="Gene3D" id="2.60.40.380">
    <property type="entry name" value="Purple acid phosphatase-like, N-terminal"/>
    <property type="match status" value="1"/>
</dbReference>
<evidence type="ECO:0000259" key="3">
    <source>
        <dbReference type="Pfam" id="PF00149"/>
    </source>
</evidence>
<dbReference type="Pfam" id="PF00149">
    <property type="entry name" value="Metallophos"/>
    <property type="match status" value="1"/>
</dbReference>
<dbReference type="Pfam" id="PF14008">
    <property type="entry name" value="Metallophos_C"/>
    <property type="match status" value="1"/>
</dbReference>
<organism evidence="6 7">
    <name type="scientific">Triparma columacea</name>
    <dbReference type="NCBI Taxonomy" id="722753"/>
    <lineage>
        <taxon>Eukaryota</taxon>
        <taxon>Sar</taxon>
        <taxon>Stramenopiles</taxon>
        <taxon>Ochrophyta</taxon>
        <taxon>Bolidophyceae</taxon>
        <taxon>Parmales</taxon>
        <taxon>Triparmaceae</taxon>
        <taxon>Triparma</taxon>
    </lineage>
</organism>
<dbReference type="Proteomes" id="UP001165065">
    <property type="component" value="Unassembled WGS sequence"/>
</dbReference>
<comment type="caution">
    <text evidence="6">The sequence shown here is derived from an EMBL/GenBank/DDBJ whole genome shotgun (WGS) entry which is preliminary data.</text>
</comment>
<accession>A0A9W7GEU2</accession>
<keyword evidence="7" id="KW-1185">Reference proteome</keyword>
<dbReference type="SUPFAM" id="SSF49363">
    <property type="entry name" value="Purple acid phosphatase, N-terminal domain"/>
    <property type="match status" value="1"/>
</dbReference>
<evidence type="ECO:0000313" key="6">
    <source>
        <dbReference type="EMBL" id="GMI42106.1"/>
    </source>
</evidence>
<evidence type="ECO:0000259" key="4">
    <source>
        <dbReference type="Pfam" id="PF14008"/>
    </source>
</evidence>
<feature type="domain" description="Purple acid phosphatase N-terminal" evidence="5">
    <location>
        <begin position="19"/>
        <end position="113"/>
    </location>
</feature>
<dbReference type="InterPro" id="IPR029052">
    <property type="entry name" value="Metallo-depent_PP-like"/>
</dbReference>
<comment type="catalytic activity">
    <reaction evidence="2">
        <text>a phosphate monoester + H2O = an alcohol + phosphate</text>
        <dbReference type="Rhea" id="RHEA:15017"/>
        <dbReference type="ChEBI" id="CHEBI:15377"/>
        <dbReference type="ChEBI" id="CHEBI:30879"/>
        <dbReference type="ChEBI" id="CHEBI:43474"/>
        <dbReference type="ChEBI" id="CHEBI:67140"/>
        <dbReference type="EC" id="3.1.3.2"/>
    </reaction>
</comment>
<evidence type="ECO:0000256" key="2">
    <source>
        <dbReference type="RuleBase" id="RU361203"/>
    </source>
</evidence>
<feature type="chain" id="PRO_5041019315" description="Purple acid phosphatase" evidence="2">
    <location>
        <begin position="18"/>
        <end position="450"/>
    </location>
</feature>
<reference evidence="7" key="1">
    <citation type="journal article" date="2023" name="Commun. Biol.">
        <title>Genome analysis of Parmales, the sister group of diatoms, reveals the evolutionary specialization of diatoms from phago-mixotrophs to photoautotrophs.</title>
        <authorList>
            <person name="Ban H."/>
            <person name="Sato S."/>
            <person name="Yoshikawa S."/>
            <person name="Yamada K."/>
            <person name="Nakamura Y."/>
            <person name="Ichinomiya M."/>
            <person name="Sato N."/>
            <person name="Blanc-Mathieu R."/>
            <person name="Endo H."/>
            <person name="Kuwata A."/>
            <person name="Ogata H."/>
        </authorList>
    </citation>
    <scope>NUCLEOTIDE SEQUENCE [LARGE SCALE GENOMIC DNA]</scope>
</reference>
<dbReference type="PANTHER" id="PTHR22953">
    <property type="entry name" value="ACID PHOSPHATASE RELATED"/>
    <property type="match status" value="1"/>
</dbReference>
<dbReference type="Gene3D" id="3.60.21.10">
    <property type="match status" value="1"/>
</dbReference>
<protein>
    <recommendedName>
        <fullName evidence="2">Purple acid phosphatase</fullName>
        <ecNumber evidence="2">3.1.3.2</ecNumber>
    </recommendedName>
</protein>
<dbReference type="SUPFAM" id="SSF56300">
    <property type="entry name" value="Metallo-dependent phosphatases"/>
    <property type="match status" value="1"/>
</dbReference>
<evidence type="ECO:0000256" key="1">
    <source>
        <dbReference type="ARBA" id="ARBA00022729"/>
    </source>
</evidence>